<keyword evidence="10" id="KW-1185">Reference proteome</keyword>
<dbReference type="GO" id="GO:0002323">
    <property type="term" value="P:natural killer cell activation involved in immune response"/>
    <property type="evidence" value="ECO:0007669"/>
    <property type="project" value="TreeGrafter"/>
</dbReference>
<gene>
    <name evidence="9" type="primary">Cd244</name>
    <name evidence="9" type="ORF">ALELAT_R12584</name>
</gene>
<dbReference type="GO" id="GO:0009897">
    <property type="term" value="C:external side of plasma membrane"/>
    <property type="evidence" value="ECO:0007669"/>
    <property type="project" value="TreeGrafter"/>
</dbReference>
<feature type="signal peptide" evidence="7">
    <location>
        <begin position="1"/>
        <end position="17"/>
    </location>
</feature>
<dbReference type="InterPro" id="IPR024303">
    <property type="entry name" value="NK_rcpt_2B4_Ig_dom"/>
</dbReference>
<evidence type="ECO:0000256" key="4">
    <source>
        <dbReference type="ARBA" id="ARBA00023180"/>
    </source>
</evidence>
<keyword evidence="6" id="KW-1133">Transmembrane helix</keyword>
<evidence type="ECO:0000256" key="5">
    <source>
        <dbReference type="SAM" id="MobiDB-lite"/>
    </source>
</evidence>
<evidence type="ECO:0000259" key="8">
    <source>
        <dbReference type="PROSITE" id="PS50835"/>
    </source>
</evidence>
<accession>A0A7L0WAW0</accession>
<dbReference type="InterPro" id="IPR036179">
    <property type="entry name" value="Ig-like_dom_sf"/>
</dbReference>
<name>A0A7L0WAW0_ALELA</name>
<dbReference type="EMBL" id="VXAV01004251">
    <property type="protein sequence ID" value="NXL87462.1"/>
    <property type="molecule type" value="Genomic_DNA"/>
</dbReference>
<evidence type="ECO:0000256" key="6">
    <source>
        <dbReference type="SAM" id="Phobius"/>
    </source>
</evidence>
<feature type="chain" id="PRO_5029500887" evidence="7">
    <location>
        <begin position="18"/>
        <end position="348"/>
    </location>
</feature>
<dbReference type="InterPro" id="IPR013783">
    <property type="entry name" value="Ig-like_fold"/>
</dbReference>
<feature type="non-terminal residue" evidence="9">
    <location>
        <position position="348"/>
    </location>
</feature>
<feature type="domain" description="Ig-like" evidence="8">
    <location>
        <begin position="122"/>
        <end position="196"/>
    </location>
</feature>
<protein>
    <submittedName>
        <fullName evidence="9">CD244 protein</fullName>
    </submittedName>
</protein>
<evidence type="ECO:0000256" key="1">
    <source>
        <dbReference type="ARBA" id="ARBA00004370"/>
    </source>
</evidence>
<proteinExistence type="predicted"/>
<evidence type="ECO:0000313" key="10">
    <source>
        <dbReference type="Proteomes" id="UP000562322"/>
    </source>
</evidence>
<feature type="non-terminal residue" evidence="9">
    <location>
        <position position="1"/>
    </location>
</feature>
<dbReference type="InterPro" id="IPR015631">
    <property type="entry name" value="CD2/SLAM_rcpt"/>
</dbReference>
<keyword evidence="2 7" id="KW-0732">Signal</keyword>
<evidence type="ECO:0000256" key="7">
    <source>
        <dbReference type="SAM" id="SignalP"/>
    </source>
</evidence>
<dbReference type="SUPFAM" id="SSF48726">
    <property type="entry name" value="Immunoglobulin"/>
    <property type="match status" value="2"/>
</dbReference>
<comment type="subcellular location">
    <subcellularLocation>
        <location evidence="1">Membrane</location>
    </subcellularLocation>
</comment>
<sequence length="348" mass="37822">LGLLLCVVLGVAGGWQGCGHRAASAGGELQLLLEEPLLEWEKITWRKELEEGGKLQRILTAVKNQTESTNSSLARRATFHLDTLSLRISPVTKTDSGSYSAEFVSSSGSISTQCFQVSVWEPVGRLYLEARMLQQEQGWCNLSCTVLGATDASYSWSHNGEPLGNQSVLRVHRDVEPGLYECNASNPVSWSSASINAVAACIQPGLFSVIPWWAAAVVLVLAVSIAASIACWCWRRRRRRRKDGPTAPLTPTETSLTVYEEVGKARTGRGPNGNSEAAVVGNTVYAVVYPKAQGPGRPWEPESRTIYSTIEPSRRVSAPSRRCSAPQSSSKRKKLDPALVSTAYMEVT</sequence>
<dbReference type="PANTHER" id="PTHR12080">
    <property type="entry name" value="SIGNALING LYMPHOCYTIC ACTIVATION MOLECULE"/>
    <property type="match status" value="1"/>
</dbReference>
<dbReference type="Proteomes" id="UP000562322">
    <property type="component" value="Unassembled WGS sequence"/>
</dbReference>
<dbReference type="AlphaFoldDB" id="A0A7L0WAW0"/>
<evidence type="ECO:0000256" key="3">
    <source>
        <dbReference type="ARBA" id="ARBA00023136"/>
    </source>
</evidence>
<dbReference type="Gene3D" id="2.60.40.10">
    <property type="entry name" value="Immunoglobulins"/>
    <property type="match status" value="2"/>
</dbReference>
<dbReference type="InterPro" id="IPR007110">
    <property type="entry name" value="Ig-like_dom"/>
</dbReference>
<dbReference type="CDD" id="cd00096">
    <property type="entry name" value="Ig"/>
    <property type="match status" value="1"/>
</dbReference>
<dbReference type="PROSITE" id="PS50835">
    <property type="entry name" value="IG_LIKE"/>
    <property type="match status" value="1"/>
</dbReference>
<keyword evidence="4" id="KW-0325">Glycoprotein</keyword>
<keyword evidence="6" id="KW-0812">Transmembrane</keyword>
<keyword evidence="3 6" id="KW-0472">Membrane</keyword>
<reference evidence="9 10" key="1">
    <citation type="submission" date="2019-09" db="EMBL/GenBank/DDBJ databases">
        <title>Bird 10,000 Genomes (B10K) Project - Family phase.</title>
        <authorList>
            <person name="Zhang G."/>
        </authorList>
    </citation>
    <scope>NUCLEOTIDE SEQUENCE [LARGE SCALE GENOMIC DNA]</scope>
    <source>
        <strain evidence="9">B10K-DU-001-39</strain>
        <tissue evidence="9">Muscle</tissue>
    </source>
</reference>
<dbReference type="GO" id="GO:0042288">
    <property type="term" value="F:MHC class I protein binding"/>
    <property type="evidence" value="ECO:0007669"/>
    <property type="project" value="TreeGrafter"/>
</dbReference>
<dbReference type="Pfam" id="PF11465">
    <property type="entry name" value="Receptor_2B4"/>
    <property type="match status" value="1"/>
</dbReference>
<dbReference type="PANTHER" id="PTHR12080:SF56">
    <property type="entry name" value="NATURAL KILLER CELL RECEPTOR 2B4"/>
    <property type="match status" value="1"/>
</dbReference>
<organism evidence="9 10">
    <name type="scientific">Alectura lathami</name>
    <name type="common">Australian brush turkey</name>
    <dbReference type="NCBI Taxonomy" id="81907"/>
    <lineage>
        <taxon>Eukaryota</taxon>
        <taxon>Metazoa</taxon>
        <taxon>Chordata</taxon>
        <taxon>Craniata</taxon>
        <taxon>Vertebrata</taxon>
        <taxon>Euteleostomi</taxon>
        <taxon>Archelosauria</taxon>
        <taxon>Archosauria</taxon>
        <taxon>Dinosauria</taxon>
        <taxon>Saurischia</taxon>
        <taxon>Theropoda</taxon>
        <taxon>Coelurosauria</taxon>
        <taxon>Aves</taxon>
        <taxon>Neognathae</taxon>
        <taxon>Galloanserae</taxon>
        <taxon>Galliformes</taxon>
        <taxon>Megapodiidae</taxon>
        <taxon>Alectura</taxon>
    </lineage>
</organism>
<feature type="region of interest" description="Disordered" evidence="5">
    <location>
        <begin position="310"/>
        <end position="337"/>
    </location>
</feature>
<comment type="caution">
    <text evidence="9">The sequence shown here is derived from an EMBL/GenBank/DDBJ whole genome shotgun (WGS) entry which is preliminary data.</text>
</comment>
<feature type="transmembrane region" description="Helical" evidence="6">
    <location>
        <begin position="212"/>
        <end position="234"/>
    </location>
</feature>
<evidence type="ECO:0000313" key="9">
    <source>
        <dbReference type="EMBL" id="NXL87462.1"/>
    </source>
</evidence>
<evidence type="ECO:0000256" key="2">
    <source>
        <dbReference type="ARBA" id="ARBA00022729"/>
    </source>
</evidence>
<dbReference type="OrthoDB" id="9835793at2759"/>